<dbReference type="SUPFAM" id="SSF46785">
    <property type="entry name" value="Winged helix' DNA-binding domain"/>
    <property type="match status" value="1"/>
</dbReference>
<dbReference type="GO" id="GO:0003700">
    <property type="term" value="F:DNA-binding transcription factor activity"/>
    <property type="evidence" value="ECO:0007669"/>
    <property type="project" value="InterPro"/>
</dbReference>
<gene>
    <name evidence="6" type="ORF">EHV23_05810</name>
</gene>
<evidence type="ECO:0000256" key="4">
    <source>
        <dbReference type="ARBA" id="ARBA00023163"/>
    </source>
</evidence>
<comment type="caution">
    <text evidence="6">The sequence shown here is derived from an EMBL/GenBank/DDBJ whole genome shotgun (WGS) entry which is preliminary data.</text>
</comment>
<evidence type="ECO:0000313" key="7">
    <source>
        <dbReference type="Proteomes" id="UP000270261"/>
    </source>
</evidence>
<dbReference type="OrthoDB" id="5671700at2"/>
<dbReference type="PANTHER" id="PTHR30537">
    <property type="entry name" value="HTH-TYPE TRANSCRIPTIONAL REGULATOR"/>
    <property type="match status" value="1"/>
</dbReference>
<dbReference type="InterPro" id="IPR036390">
    <property type="entry name" value="WH_DNA-bd_sf"/>
</dbReference>
<dbReference type="FunFam" id="1.10.10.10:FF:000001">
    <property type="entry name" value="LysR family transcriptional regulator"/>
    <property type="match status" value="1"/>
</dbReference>
<dbReference type="SUPFAM" id="SSF53850">
    <property type="entry name" value="Periplasmic binding protein-like II"/>
    <property type="match status" value="1"/>
</dbReference>
<dbReference type="InterPro" id="IPR005119">
    <property type="entry name" value="LysR_subst-bd"/>
</dbReference>
<keyword evidence="4" id="KW-0804">Transcription</keyword>
<feature type="domain" description="HTH lysR-type" evidence="5">
    <location>
        <begin position="1"/>
        <end position="59"/>
    </location>
</feature>
<dbReference type="EMBL" id="RRUE01000001">
    <property type="protein sequence ID" value="RRN45669.1"/>
    <property type="molecule type" value="Genomic_DNA"/>
</dbReference>
<dbReference type="PROSITE" id="PS50931">
    <property type="entry name" value="HTH_LYSR"/>
    <property type="match status" value="1"/>
</dbReference>
<dbReference type="Pfam" id="PF03466">
    <property type="entry name" value="LysR_substrate"/>
    <property type="match status" value="1"/>
</dbReference>
<sequence length="346" mass="37118">MQDLNDLAYFAAVADHGGFAPAGRALGMPKSKLSRRISQLEERLGVRLFHRTTRRFALTDTGHALLAHAHAMLAEAEAAEALVNEQSTAPRGTVHLSCPPALLQAAVGSMLTRFLNAWPQIRLHIQATNRPVDVWEGGVDIALRVRAPGTPLPLEETVKVLAISPHVLVAAPSLLTSAAPPAQPDDLAALPALSLGHRAEGHVWTLWNADGERAQIPHVPRLVVDDVAVLRCAALAGAGCAILPLMMIFDDLQRGDLLPLLPGWQPEPGQVQAVFASRRGMRPAVRQLLDALGEAFGALVKDGRCVAAAGTGDGKTLDDFVDFLVQVGDRHDGQRLKAELPERDWE</sequence>
<reference evidence="6 7" key="1">
    <citation type="submission" date="2018-11" db="EMBL/GenBank/DDBJ databases">
        <title>Genome sequencing of Lautropia sp. KCOM 2505 (= ChDC F240).</title>
        <authorList>
            <person name="Kook J.-K."/>
            <person name="Park S.-N."/>
            <person name="Lim Y.K."/>
        </authorList>
    </citation>
    <scope>NUCLEOTIDE SEQUENCE [LARGE SCALE GENOMIC DNA]</scope>
    <source>
        <strain evidence="6 7">KCOM 2505</strain>
    </source>
</reference>
<dbReference type="PANTHER" id="PTHR30537:SF31">
    <property type="entry name" value="TRANSCRIPTIONAL REGULATOR, LYSR FAMILY"/>
    <property type="match status" value="1"/>
</dbReference>
<name>A0A426FSH0_9BURK</name>
<dbReference type="InterPro" id="IPR000847">
    <property type="entry name" value="LysR_HTH_N"/>
</dbReference>
<dbReference type="AlphaFoldDB" id="A0A426FSH0"/>
<evidence type="ECO:0000256" key="2">
    <source>
        <dbReference type="ARBA" id="ARBA00023015"/>
    </source>
</evidence>
<evidence type="ECO:0000256" key="3">
    <source>
        <dbReference type="ARBA" id="ARBA00023125"/>
    </source>
</evidence>
<evidence type="ECO:0000313" key="6">
    <source>
        <dbReference type="EMBL" id="RRN45669.1"/>
    </source>
</evidence>
<keyword evidence="3" id="KW-0238">DNA-binding</keyword>
<dbReference type="InterPro" id="IPR058163">
    <property type="entry name" value="LysR-type_TF_proteobact-type"/>
</dbReference>
<comment type="similarity">
    <text evidence="1">Belongs to the LysR transcriptional regulatory family.</text>
</comment>
<dbReference type="RefSeq" id="WP_125095098.1">
    <property type="nucleotide sequence ID" value="NZ_RRUE01000001.1"/>
</dbReference>
<protein>
    <submittedName>
        <fullName evidence="6">LysR family transcriptional regulator</fullName>
    </submittedName>
</protein>
<keyword evidence="2" id="KW-0805">Transcription regulation</keyword>
<dbReference type="Pfam" id="PF00126">
    <property type="entry name" value="HTH_1"/>
    <property type="match status" value="1"/>
</dbReference>
<accession>A0A426FSH0</accession>
<keyword evidence="7" id="KW-1185">Reference proteome</keyword>
<evidence type="ECO:0000256" key="1">
    <source>
        <dbReference type="ARBA" id="ARBA00009437"/>
    </source>
</evidence>
<dbReference type="Proteomes" id="UP000270261">
    <property type="component" value="Unassembled WGS sequence"/>
</dbReference>
<evidence type="ECO:0000259" key="5">
    <source>
        <dbReference type="PROSITE" id="PS50931"/>
    </source>
</evidence>
<dbReference type="GO" id="GO:0043565">
    <property type="term" value="F:sequence-specific DNA binding"/>
    <property type="evidence" value="ECO:0007669"/>
    <property type="project" value="TreeGrafter"/>
</dbReference>
<proteinExistence type="inferred from homology"/>
<dbReference type="InterPro" id="IPR036388">
    <property type="entry name" value="WH-like_DNA-bd_sf"/>
</dbReference>
<organism evidence="6 7">
    <name type="scientific">Lautropia dentalis</name>
    <dbReference type="NCBI Taxonomy" id="2490857"/>
    <lineage>
        <taxon>Bacteria</taxon>
        <taxon>Pseudomonadati</taxon>
        <taxon>Pseudomonadota</taxon>
        <taxon>Betaproteobacteria</taxon>
        <taxon>Burkholderiales</taxon>
        <taxon>Burkholderiaceae</taxon>
        <taxon>Lautropia</taxon>
    </lineage>
</organism>
<dbReference type="Gene3D" id="1.10.10.10">
    <property type="entry name" value="Winged helix-like DNA-binding domain superfamily/Winged helix DNA-binding domain"/>
    <property type="match status" value="1"/>
</dbReference>
<dbReference type="Gene3D" id="3.40.190.290">
    <property type="match status" value="1"/>
</dbReference>
<dbReference type="GO" id="GO:0006351">
    <property type="term" value="P:DNA-templated transcription"/>
    <property type="evidence" value="ECO:0007669"/>
    <property type="project" value="TreeGrafter"/>
</dbReference>